<gene>
    <name evidence="7" type="ORF">LKD71_02145</name>
</gene>
<reference evidence="7 8" key="1">
    <citation type="submission" date="2021-10" db="EMBL/GenBank/DDBJ databases">
        <title>Anaerobic single-cell dispensing facilitates the cultivation of human gut bacteria.</title>
        <authorList>
            <person name="Afrizal A."/>
        </authorList>
    </citation>
    <scope>NUCLEOTIDE SEQUENCE [LARGE SCALE GENOMIC DNA]</scope>
    <source>
        <strain evidence="7 8">CLA-AA-H277</strain>
    </source>
</reference>
<dbReference type="GO" id="GO:0005886">
    <property type="term" value="C:plasma membrane"/>
    <property type="evidence" value="ECO:0007669"/>
    <property type="project" value="UniProtKB-SubCell"/>
</dbReference>
<comment type="caution">
    <text evidence="7">The sequence shown here is derived from an EMBL/GenBank/DDBJ whole genome shotgun (WGS) entry which is preliminary data.</text>
</comment>
<dbReference type="Proteomes" id="UP001197875">
    <property type="component" value="Unassembled WGS sequence"/>
</dbReference>
<sequence>MNSKAKEPLFHIVKRDALPWQRGLRIRLLAILLALVVCGILTTIFTGINPVQVYVSIFMGAFGTARKTWITFQNVAILLLISLALTPAFRMRFWNIGGEGQVLIGGLAAAACMICLAGKLPNALVILLMIVTSLAAGAIWGLIPAFFKAKWNTNETLSTLMMNYIATQLVAFFTIVWEMPKGSGKIGIINQKTNIGWLPNLFGSKYLLTIIIAVVMMVLLYVYFVYSKHGYEIAVVGESENTARYVGIKVEKVIMRTMVLSGAVCGLVGLLLVGGINHTITTTIANGQGFTAVMVSWMAKFNPFTMAFTSFLIIFLNRGASEISTTFGLNQSYGDILTGIILFFIIGCEFFISYKIQFRKKSEKGAEN</sequence>
<feature type="transmembrane region" description="Helical" evidence="6">
    <location>
        <begin position="28"/>
        <end position="48"/>
    </location>
</feature>
<dbReference type="Pfam" id="PF02653">
    <property type="entry name" value="BPD_transp_2"/>
    <property type="match status" value="1"/>
</dbReference>
<feature type="transmembrane region" description="Helical" evidence="6">
    <location>
        <begin position="206"/>
        <end position="226"/>
    </location>
</feature>
<keyword evidence="3 6" id="KW-0812">Transmembrane</keyword>
<dbReference type="CDD" id="cd06580">
    <property type="entry name" value="TM_PBP1_transp_TpRbsC_like"/>
    <property type="match status" value="1"/>
</dbReference>
<evidence type="ECO:0000313" key="7">
    <source>
        <dbReference type="EMBL" id="MCC2188635.1"/>
    </source>
</evidence>
<feature type="transmembrane region" description="Helical" evidence="6">
    <location>
        <begin position="101"/>
        <end position="120"/>
    </location>
</feature>
<name>A0AAE3DQN8_9FIRM</name>
<dbReference type="InterPro" id="IPR001851">
    <property type="entry name" value="ABC_transp_permease"/>
</dbReference>
<evidence type="ECO:0000313" key="8">
    <source>
        <dbReference type="Proteomes" id="UP001197875"/>
    </source>
</evidence>
<evidence type="ECO:0000256" key="6">
    <source>
        <dbReference type="SAM" id="Phobius"/>
    </source>
</evidence>
<feature type="transmembrane region" description="Helical" evidence="6">
    <location>
        <begin position="304"/>
        <end position="321"/>
    </location>
</feature>
<proteinExistence type="predicted"/>
<feature type="transmembrane region" description="Helical" evidence="6">
    <location>
        <begin position="159"/>
        <end position="177"/>
    </location>
</feature>
<feature type="transmembrane region" description="Helical" evidence="6">
    <location>
        <begin position="126"/>
        <end position="147"/>
    </location>
</feature>
<protein>
    <submittedName>
        <fullName evidence="7">ABC transporter permease</fullName>
    </submittedName>
</protein>
<comment type="subcellular location">
    <subcellularLocation>
        <location evidence="1">Cell membrane</location>
        <topology evidence="1">Multi-pass membrane protein</topology>
    </subcellularLocation>
</comment>
<dbReference type="PANTHER" id="PTHR47089:SF1">
    <property type="entry name" value="GUANOSINE ABC TRANSPORTER PERMEASE PROTEIN NUPP"/>
    <property type="match status" value="1"/>
</dbReference>
<feature type="transmembrane region" description="Helical" evidence="6">
    <location>
        <begin position="253"/>
        <end position="273"/>
    </location>
</feature>
<feature type="transmembrane region" description="Helical" evidence="6">
    <location>
        <begin position="68"/>
        <end position="89"/>
    </location>
</feature>
<keyword evidence="2" id="KW-1003">Cell membrane</keyword>
<dbReference type="EMBL" id="JAJEPR010000002">
    <property type="protein sequence ID" value="MCC2188635.1"/>
    <property type="molecule type" value="Genomic_DNA"/>
</dbReference>
<keyword evidence="4 6" id="KW-1133">Transmembrane helix</keyword>
<evidence type="ECO:0000256" key="4">
    <source>
        <dbReference type="ARBA" id="ARBA00022989"/>
    </source>
</evidence>
<evidence type="ECO:0000256" key="2">
    <source>
        <dbReference type="ARBA" id="ARBA00022475"/>
    </source>
</evidence>
<evidence type="ECO:0000256" key="3">
    <source>
        <dbReference type="ARBA" id="ARBA00022692"/>
    </source>
</evidence>
<dbReference type="PANTHER" id="PTHR47089">
    <property type="entry name" value="ABC TRANSPORTER, PERMEASE PROTEIN"/>
    <property type="match status" value="1"/>
</dbReference>
<keyword evidence="8" id="KW-1185">Reference proteome</keyword>
<organism evidence="7 8">
    <name type="scientific">Fusicatenibacter faecihominis</name>
    <dbReference type="NCBI Taxonomy" id="2881276"/>
    <lineage>
        <taxon>Bacteria</taxon>
        <taxon>Bacillati</taxon>
        <taxon>Bacillota</taxon>
        <taxon>Clostridia</taxon>
        <taxon>Lachnospirales</taxon>
        <taxon>Lachnospiraceae</taxon>
        <taxon>Fusicatenibacter</taxon>
    </lineage>
</organism>
<keyword evidence="5 6" id="KW-0472">Membrane</keyword>
<feature type="transmembrane region" description="Helical" evidence="6">
    <location>
        <begin position="333"/>
        <end position="354"/>
    </location>
</feature>
<evidence type="ECO:0000256" key="5">
    <source>
        <dbReference type="ARBA" id="ARBA00023136"/>
    </source>
</evidence>
<accession>A0AAE3DQN8</accession>
<dbReference type="GO" id="GO:0022857">
    <property type="term" value="F:transmembrane transporter activity"/>
    <property type="evidence" value="ECO:0007669"/>
    <property type="project" value="InterPro"/>
</dbReference>
<dbReference type="AlphaFoldDB" id="A0AAE3DQN8"/>
<evidence type="ECO:0000256" key="1">
    <source>
        <dbReference type="ARBA" id="ARBA00004651"/>
    </source>
</evidence>
<dbReference type="RefSeq" id="WP_178047254.1">
    <property type="nucleotide sequence ID" value="NZ_JAJEPR010000002.1"/>
</dbReference>